<evidence type="ECO:0000259" key="8">
    <source>
        <dbReference type="PROSITE" id="PS51671"/>
    </source>
</evidence>
<comment type="cofactor">
    <cofactor evidence="7">
        <name>Mg(2+)</name>
        <dbReference type="ChEBI" id="CHEBI:18420"/>
    </cofactor>
</comment>
<keyword evidence="5 7" id="KW-0460">Magnesium</keyword>
<keyword evidence="4 7" id="KW-0378">Hydrolase</keyword>
<comment type="domain">
    <text evidence="7">Has four distinct domains: an N-terminal nucleotidyltransferase (NT) domain responsible for UTase activity, a central HD domain that encodes UR activity, and two C-terminal ACT domains that seem to have a role in glutamine sensing.</text>
</comment>
<name>A0A940MPA8_9RHOB</name>
<dbReference type="InterPro" id="IPR043519">
    <property type="entry name" value="NT_sf"/>
</dbReference>
<evidence type="ECO:0000256" key="6">
    <source>
        <dbReference type="ARBA" id="ARBA00023268"/>
    </source>
</evidence>
<dbReference type="PANTHER" id="PTHR47320">
    <property type="entry name" value="BIFUNCTIONAL URIDYLYLTRANSFERASE/URIDYLYL-REMOVING ENZYME"/>
    <property type="match status" value="1"/>
</dbReference>
<keyword evidence="6 7" id="KW-0511">Multifunctional enzyme</keyword>
<reference evidence="10" key="1">
    <citation type="submission" date="2021-03" db="EMBL/GenBank/DDBJ databases">
        <title>Sagittula salina sp. nov. strain M10.9X isolated from the marine waste.</title>
        <authorList>
            <person name="Satari L."/>
            <person name="Molina-Menor E."/>
            <person name="Vidal-Verdu A."/>
            <person name="Pascual J."/>
            <person name="Pereto J."/>
            <person name="Porcar M."/>
        </authorList>
    </citation>
    <scope>NUCLEOTIDE SEQUENCE</scope>
    <source>
        <strain evidence="10">M10.9X</strain>
    </source>
</reference>
<dbReference type="Pfam" id="PF01842">
    <property type="entry name" value="ACT"/>
    <property type="match status" value="1"/>
</dbReference>
<dbReference type="CDD" id="cd05401">
    <property type="entry name" value="NT_GlnE_GlnD_like"/>
    <property type="match status" value="1"/>
</dbReference>
<dbReference type="Gene3D" id="3.30.460.10">
    <property type="entry name" value="Beta Polymerase, domain 2"/>
    <property type="match status" value="1"/>
</dbReference>
<dbReference type="EMBL" id="JAGISH010000003">
    <property type="protein sequence ID" value="MBP0482228.1"/>
    <property type="molecule type" value="Genomic_DNA"/>
</dbReference>
<dbReference type="InterPro" id="IPR002912">
    <property type="entry name" value="ACT_dom"/>
</dbReference>
<evidence type="ECO:0000256" key="2">
    <source>
        <dbReference type="ARBA" id="ARBA00022695"/>
    </source>
</evidence>
<dbReference type="InterPro" id="IPR045865">
    <property type="entry name" value="ACT-like_dom_sf"/>
</dbReference>
<comment type="similarity">
    <text evidence="7">Belongs to the GlnD family.</text>
</comment>
<accession>A0A940MPA8</accession>
<dbReference type="SMART" id="SM00471">
    <property type="entry name" value="HDc"/>
    <property type="match status" value="1"/>
</dbReference>
<dbReference type="EC" id="3.1.4.-" evidence="7"/>
<evidence type="ECO:0000256" key="1">
    <source>
        <dbReference type="ARBA" id="ARBA00022679"/>
    </source>
</evidence>
<evidence type="ECO:0000313" key="11">
    <source>
        <dbReference type="Proteomes" id="UP000675940"/>
    </source>
</evidence>
<dbReference type="SUPFAM" id="SSF81301">
    <property type="entry name" value="Nucleotidyltransferase"/>
    <property type="match status" value="1"/>
</dbReference>
<dbReference type="EC" id="2.7.7.59" evidence="7"/>
<dbReference type="InterPro" id="IPR013546">
    <property type="entry name" value="PII_UdlTrfase/GS_AdlTrfase"/>
</dbReference>
<dbReference type="InterPro" id="IPR003607">
    <property type="entry name" value="HD/PDEase_dom"/>
</dbReference>
<dbReference type="PIRSF" id="PIRSF006288">
    <property type="entry name" value="PII_uridyltransf"/>
    <property type="match status" value="1"/>
</dbReference>
<evidence type="ECO:0000256" key="5">
    <source>
        <dbReference type="ARBA" id="ARBA00022842"/>
    </source>
</evidence>
<dbReference type="PANTHER" id="PTHR47320:SF1">
    <property type="entry name" value="BIFUNCTIONAL URIDYLYLTRANSFERASE_URIDYLYL-REMOVING ENZYME"/>
    <property type="match status" value="1"/>
</dbReference>
<organism evidence="10 11">
    <name type="scientific">Sagittula salina</name>
    <dbReference type="NCBI Taxonomy" id="2820268"/>
    <lineage>
        <taxon>Bacteria</taxon>
        <taxon>Pseudomonadati</taxon>
        <taxon>Pseudomonadota</taxon>
        <taxon>Alphaproteobacteria</taxon>
        <taxon>Rhodobacterales</taxon>
        <taxon>Roseobacteraceae</taxon>
        <taxon>Sagittula</taxon>
    </lineage>
</organism>
<protein>
    <recommendedName>
        <fullName evidence="7">Bifunctional uridylyltransferase/uridylyl-removing enzyme</fullName>
        <shortName evidence="7">UTase/UR</shortName>
    </recommendedName>
    <alternativeName>
        <fullName evidence="7">Bifunctional [protein-PII] modification enzyme</fullName>
    </alternativeName>
    <alternativeName>
        <fullName evidence="7">Bifunctional nitrogen sensor protein</fullName>
    </alternativeName>
    <domain>
        <recommendedName>
            <fullName evidence="7">[Protein-PII] uridylyltransferase</fullName>
            <shortName evidence="7">PII uridylyltransferase</shortName>
            <shortName evidence="7">UTase</shortName>
            <ecNumber evidence="7">2.7.7.59</ecNumber>
        </recommendedName>
    </domain>
    <domain>
        <recommendedName>
            <fullName evidence="7">[Protein-PII]-UMP uridylyl-removing enzyme</fullName>
            <shortName evidence="7">UR</shortName>
            <ecNumber evidence="7">3.1.4.-</ecNumber>
        </recommendedName>
    </domain>
</protein>
<dbReference type="Gene3D" id="1.20.120.330">
    <property type="entry name" value="Nucleotidyltransferases domain 2"/>
    <property type="match status" value="1"/>
</dbReference>
<sequence length="914" mass="103921">MPADLIAPAADIFDLPAIRTDLFAACPHGAAEQEVRKVTVALLNEAAQNGRKVIREAFEREPFGARRTTRSYTWLTDGLVTLAFEVATQILHPKHNPTDGERLAVLAVGGYGRGEMAPFSDVDLLFLTPYKVTPWAESVIESMLYILWDLKLKVGHSSRTVRDCVRLGGEDFTIRTAMLEARHLIGEQALSDRLEERLWADLFEGTERQFVEAKLDERDARHDKQGQRYMVEPNVKEGKGGLRDLQSLFWIIKYVHHSDDVSLLVKRGVFLPEEYETFVQAERFLWAVRCHLHLLSGRAVEQLTFDLQPEVAARMGYNDRAGRRAVEWFMQDYFRHATAVGDLTRILLTALEADHAKAPPLLERIFKRTPDTPDGYTVTHGRLAILDDAAFLKDPLNLLQIYEEGLRTGLLIHPDAMRLVKANLHLIDDRMRNDPRAQKLFLDLLLNHGNPERALRRMNELGVLARFIPEFAPIVAMMQFNMYHHYTVDEHTIQCLWHLSEIEHGHLQEELPVASTILDAGVNRRVLYVALLLHDIGKGREEDHAILGARISRTVAPRLGLTKDECETVEWLVRYHLLMSDMAQKRDIADPRTVRDFAKAVKTRERLDLLTVLTVCDIRGVGPGVWNNWKAALIRALYRQTRRALEGGMEALNRENRGAEAKKALREALSDWPAEDIARETTRHYGPYWQGLHVTGHVIFANLLRGIGQDEIRMDIHLDSDRDATRVGFALQDHPGIFSRLTGALALVGANVVDARTFTTRDGYATAMFWIQDADGAPYDDARIPRLRQMILKTLTGEVIARDAILPKDKLKKRERAFKVPTHVTFDNDGSEIFTIIEVDTRDRPALLYDITRTLAHQNIYIASAVIATYGEQVVDTFYVKDMFGLKLHSQAKRDLIEKKLRQALAEGTERAYG</sequence>
<comment type="catalytic activity">
    <reaction evidence="7">
        <text>[protein-PII]-uridylyl-L-tyrosine + H2O = [protein-PII]-L-tyrosine + UMP + H(+)</text>
        <dbReference type="Rhea" id="RHEA:48600"/>
        <dbReference type="Rhea" id="RHEA-COMP:12147"/>
        <dbReference type="Rhea" id="RHEA-COMP:12148"/>
        <dbReference type="ChEBI" id="CHEBI:15377"/>
        <dbReference type="ChEBI" id="CHEBI:15378"/>
        <dbReference type="ChEBI" id="CHEBI:46858"/>
        <dbReference type="ChEBI" id="CHEBI:57865"/>
        <dbReference type="ChEBI" id="CHEBI:90602"/>
    </reaction>
</comment>
<dbReference type="InterPro" id="IPR010043">
    <property type="entry name" value="UTase/UR"/>
</dbReference>
<dbReference type="AlphaFoldDB" id="A0A940MPA8"/>
<dbReference type="NCBIfam" id="NF003467">
    <property type="entry name" value="PRK05092.1"/>
    <property type="match status" value="1"/>
</dbReference>
<dbReference type="Gene3D" id="1.10.3090.10">
    <property type="entry name" value="cca-adding enzyme, domain 2"/>
    <property type="match status" value="1"/>
</dbReference>
<evidence type="ECO:0000256" key="7">
    <source>
        <dbReference type="HAMAP-Rule" id="MF_00277"/>
    </source>
</evidence>
<evidence type="ECO:0000256" key="4">
    <source>
        <dbReference type="ARBA" id="ARBA00022801"/>
    </source>
</evidence>
<feature type="region of interest" description="Uridylyltransferase" evidence="7">
    <location>
        <begin position="1"/>
        <end position="370"/>
    </location>
</feature>
<dbReference type="PROSITE" id="PS51671">
    <property type="entry name" value="ACT"/>
    <property type="match status" value="2"/>
</dbReference>
<evidence type="ECO:0000259" key="9">
    <source>
        <dbReference type="PROSITE" id="PS51831"/>
    </source>
</evidence>
<dbReference type="HAMAP" id="MF_00277">
    <property type="entry name" value="PII_uridylyl_transf"/>
    <property type="match status" value="1"/>
</dbReference>
<keyword evidence="2 7" id="KW-0548">Nucleotidyltransferase</keyword>
<comment type="caution">
    <text evidence="10">The sequence shown here is derived from an EMBL/GenBank/DDBJ whole genome shotgun (WGS) entry which is preliminary data.</text>
</comment>
<gene>
    <name evidence="7" type="primary">glnD</name>
    <name evidence="10" type="ORF">J5474_06955</name>
</gene>
<dbReference type="SUPFAM" id="SSF81593">
    <property type="entry name" value="Nucleotidyltransferase substrate binding subunit/domain"/>
    <property type="match status" value="1"/>
</dbReference>
<proteinExistence type="inferred from homology"/>
<dbReference type="CDD" id="cd04899">
    <property type="entry name" value="ACT_ACR-UUR-like_2"/>
    <property type="match status" value="1"/>
</dbReference>
<comment type="activity regulation">
    <text evidence="7">Uridylyltransferase (UTase) activity is inhibited by glutamine, while glutamine activates uridylyl-removing (UR) activity.</text>
</comment>
<feature type="domain" description="HD" evidence="9">
    <location>
        <begin position="488"/>
        <end position="610"/>
    </location>
</feature>
<dbReference type="SUPFAM" id="SSF81891">
    <property type="entry name" value="Poly A polymerase C-terminal region-like"/>
    <property type="match status" value="1"/>
</dbReference>
<evidence type="ECO:0000256" key="3">
    <source>
        <dbReference type="ARBA" id="ARBA00022737"/>
    </source>
</evidence>
<dbReference type="Pfam" id="PF01966">
    <property type="entry name" value="HD"/>
    <property type="match status" value="1"/>
</dbReference>
<comment type="caution">
    <text evidence="7">Lacks conserved residue(s) required for the propagation of feature annotation.</text>
</comment>
<evidence type="ECO:0000313" key="10">
    <source>
        <dbReference type="EMBL" id="MBP0482228.1"/>
    </source>
</evidence>
<dbReference type="SUPFAM" id="SSF55021">
    <property type="entry name" value="ACT-like"/>
    <property type="match status" value="2"/>
</dbReference>
<feature type="domain" description="ACT" evidence="8">
    <location>
        <begin position="836"/>
        <end position="911"/>
    </location>
</feature>
<dbReference type="Pfam" id="PF24931">
    <property type="entry name" value="ACT_ACR9_3rd"/>
    <property type="match status" value="1"/>
</dbReference>
<keyword evidence="11" id="KW-1185">Reference proteome</keyword>
<dbReference type="GO" id="GO:0008081">
    <property type="term" value="F:phosphoric diester hydrolase activity"/>
    <property type="evidence" value="ECO:0007669"/>
    <property type="project" value="UniProtKB-UniRule"/>
</dbReference>
<dbReference type="NCBIfam" id="TIGR01693">
    <property type="entry name" value="UTase_glnD"/>
    <property type="match status" value="1"/>
</dbReference>
<dbReference type="CDD" id="cd00077">
    <property type="entry name" value="HDc"/>
    <property type="match status" value="1"/>
</dbReference>
<keyword evidence="3" id="KW-0677">Repeat</keyword>
<comment type="catalytic activity">
    <reaction evidence="7">
        <text>[protein-PII]-L-tyrosine + UTP = [protein-PII]-uridylyl-L-tyrosine + diphosphate</text>
        <dbReference type="Rhea" id="RHEA:13673"/>
        <dbReference type="Rhea" id="RHEA-COMP:12147"/>
        <dbReference type="Rhea" id="RHEA-COMP:12148"/>
        <dbReference type="ChEBI" id="CHEBI:33019"/>
        <dbReference type="ChEBI" id="CHEBI:46398"/>
        <dbReference type="ChEBI" id="CHEBI:46858"/>
        <dbReference type="ChEBI" id="CHEBI:90602"/>
        <dbReference type="EC" id="2.7.7.59"/>
    </reaction>
</comment>
<dbReference type="Proteomes" id="UP000675940">
    <property type="component" value="Unassembled WGS sequence"/>
</dbReference>
<dbReference type="GO" id="GO:0008773">
    <property type="term" value="F:[protein-PII] uridylyltransferase activity"/>
    <property type="evidence" value="ECO:0007669"/>
    <property type="project" value="UniProtKB-UniRule"/>
</dbReference>
<dbReference type="Pfam" id="PF08335">
    <property type="entry name" value="GlnD_UR_UTase"/>
    <property type="match status" value="1"/>
</dbReference>
<dbReference type="CDD" id="cd04900">
    <property type="entry name" value="ACT_UUR-like_1"/>
    <property type="match status" value="1"/>
</dbReference>
<dbReference type="GO" id="GO:0006808">
    <property type="term" value="P:regulation of nitrogen utilization"/>
    <property type="evidence" value="ECO:0007669"/>
    <property type="project" value="UniProtKB-UniRule"/>
</dbReference>
<dbReference type="InterPro" id="IPR006674">
    <property type="entry name" value="HD_domain"/>
</dbReference>
<feature type="domain" description="ACT" evidence="8">
    <location>
        <begin position="726"/>
        <end position="808"/>
    </location>
</feature>
<comment type="function">
    <text evidence="7">Modifies, by uridylylation and deuridylylation, the PII regulatory proteins (GlnB and homologs), in response to the nitrogen status of the cell that GlnD senses through the glutamine level. Under low glutamine levels, catalyzes the conversion of the PII proteins and UTP to PII-UMP and PPi, while under higher glutamine levels, GlnD hydrolyzes PII-UMP to PII and UMP (deuridylylation). Thus, controls uridylylation state and activity of the PII proteins, and plays an important role in the regulation of nitrogen metabolism.</text>
</comment>
<dbReference type="PROSITE" id="PS51831">
    <property type="entry name" value="HD"/>
    <property type="match status" value="1"/>
</dbReference>
<keyword evidence="1 7" id="KW-0808">Transferase</keyword>